<dbReference type="Proteomes" id="UP000279909">
    <property type="component" value="Unassembled WGS sequence"/>
</dbReference>
<dbReference type="RefSeq" id="WP_122972330.1">
    <property type="nucleotide sequence ID" value="NZ_RHLQ01000025.1"/>
</dbReference>
<accession>A0A3M8H7T2</accession>
<comment type="caution">
    <text evidence="1">The sequence shown here is derived from an EMBL/GenBank/DDBJ whole genome shotgun (WGS) entry which is preliminary data.</text>
</comment>
<sequence>MVDGFYKAFSNLIESRLADIYKSEEYSVMTETIFHEFEQKLSSKIGDLNPEVRESLFEDFQTAIFNQTHHQNKQTYRVAFNDAMALLMDTFLAQKR</sequence>
<reference evidence="1 2" key="1">
    <citation type="journal article" date="2014" name="Int. J. Syst. Evol. Microbiol.">
        <title>Lysinibacillus halotolerans sp. nov., isolated from saline-alkaline soil.</title>
        <authorList>
            <person name="Kong D."/>
            <person name="Wang Y."/>
            <person name="Zhao B."/>
            <person name="Li Y."/>
            <person name="Song J."/>
            <person name="Zhai Y."/>
            <person name="Zhang C."/>
            <person name="Wang H."/>
            <person name="Chen X."/>
            <person name="Zhao B."/>
            <person name="Ruan Z."/>
        </authorList>
    </citation>
    <scope>NUCLEOTIDE SEQUENCE [LARGE SCALE GENOMIC DNA]</scope>
    <source>
        <strain evidence="1 2">MCCC 1A12703</strain>
    </source>
</reference>
<protein>
    <submittedName>
        <fullName evidence="1">Uncharacterized protein</fullName>
    </submittedName>
</protein>
<proteinExistence type="predicted"/>
<gene>
    <name evidence="1" type="ORF">EC501_10910</name>
</gene>
<evidence type="ECO:0000313" key="1">
    <source>
        <dbReference type="EMBL" id="RNC98476.1"/>
    </source>
</evidence>
<organism evidence="1 2">
    <name type="scientific">Lysinibacillus halotolerans</name>
    <dbReference type="NCBI Taxonomy" id="1368476"/>
    <lineage>
        <taxon>Bacteria</taxon>
        <taxon>Bacillati</taxon>
        <taxon>Bacillota</taxon>
        <taxon>Bacilli</taxon>
        <taxon>Bacillales</taxon>
        <taxon>Bacillaceae</taxon>
        <taxon>Lysinibacillus</taxon>
    </lineage>
</organism>
<keyword evidence="2" id="KW-1185">Reference proteome</keyword>
<evidence type="ECO:0000313" key="2">
    <source>
        <dbReference type="Proteomes" id="UP000279909"/>
    </source>
</evidence>
<dbReference type="EMBL" id="RHLQ01000025">
    <property type="protein sequence ID" value="RNC98476.1"/>
    <property type="molecule type" value="Genomic_DNA"/>
</dbReference>
<dbReference type="OrthoDB" id="2735505at2"/>
<name>A0A3M8H7T2_9BACI</name>
<dbReference type="AlphaFoldDB" id="A0A3M8H7T2"/>